<dbReference type="EMBL" id="QGDD01000004">
    <property type="protein sequence ID" value="PWN02880.1"/>
    <property type="molecule type" value="Genomic_DNA"/>
</dbReference>
<dbReference type="PROSITE" id="PS51186">
    <property type="entry name" value="GNAT"/>
    <property type="match status" value="1"/>
</dbReference>
<feature type="domain" description="N-acetyltransferase" evidence="1">
    <location>
        <begin position="151"/>
        <end position="288"/>
    </location>
</feature>
<name>A0A316TEK7_9ACTN</name>
<sequence>MERAAFESVSFGAVAALVAENLATATDARGFHPGAEELRRRAADVPGDDKAVWVEDGRVVAWAVVEPTFSNLLFGALPAVADVHRDVLAFGRRRLRAGGAAVVRTPVVDGEDWRADLLRAEGFAPVDRVTHHEAGLDDLRVTWAGGAGRDIRVEPLGERVEEYVDVHRQGFATTYLTPERKREWRARPDHRGDLDLCAVDAAGALLGAATTYVDGGAAYLAIVVVHPDHQGRGLARALVTASVDRLRAQGARTLASTTGAPALRHLLEDIGLATVATTHWWQGPLRPS</sequence>
<dbReference type="CDD" id="cd04301">
    <property type="entry name" value="NAT_SF"/>
    <property type="match status" value="1"/>
</dbReference>
<comment type="caution">
    <text evidence="2">The sequence shown here is derived from an EMBL/GenBank/DDBJ whole genome shotgun (WGS) entry which is preliminary data.</text>
</comment>
<dbReference type="Pfam" id="PF00583">
    <property type="entry name" value="Acetyltransf_1"/>
    <property type="match status" value="1"/>
</dbReference>
<organism evidence="2 3">
    <name type="scientific">Nocardioides silvaticus</name>
    <dbReference type="NCBI Taxonomy" id="2201891"/>
    <lineage>
        <taxon>Bacteria</taxon>
        <taxon>Bacillati</taxon>
        <taxon>Actinomycetota</taxon>
        <taxon>Actinomycetes</taxon>
        <taxon>Propionibacteriales</taxon>
        <taxon>Nocardioidaceae</taxon>
        <taxon>Nocardioides</taxon>
    </lineage>
</organism>
<protein>
    <recommendedName>
        <fullName evidence="1">N-acetyltransferase domain-containing protein</fullName>
    </recommendedName>
</protein>
<keyword evidence="3" id="KW-1185">Reference proteome</keyword>
<accession>A0A316TEK7</accession>
<evidence type="ECO:0000313" key="2">
    <source>
        <dbReference type="EMBL" id="PWN02880.1"/>
    </source>
</evidence>
<dbReference type="SUPFAM" id="SSF55729">
    <property type="entry name" value="Acyl-CoA N-acyltransferases (Nat)"/>
    <property type="match status" value="1"/>
</dbReference>
<gene>
    <name evidence="2" type="ORF">DJ010_10805</name>
</gene>
<dbReference type="GO" id="GO:0016747">
    <property type="term" value="F:acyltransferase activity, transferring groups other than amino-acyl groups"/>
    <property type="evidence" value="ECO:0007669"/>
    <property type="project" value="InterPro"/>
</dbReference>
<dbReference type="OrthoDB" id="3771710at2"/>
<dbReference type="InterPro" id="IPR000182">
    <property type="entry name" value="GNAT_dom"/>
</dbReference>
<dbReference type="InterPro" id="IPR016181">
    <property type="entry name" value="Acyl_CoA_acyltransferase"/>
</dbReference>
<evidence type="ECO:0000313" key="3">
    <source>
        <dbReference type="Proteomes" id="UP000245507"/>
    </source>
</evidence>
<evidence type="ECO:0000259" key="1">
    <source>
        <dbReference type="PROSITE" id="PS51186"/>
    </source>
</evidence>
<reference evidence="2 3" key="1">
    <citation type="submission" date="2018-05" db="EMBL/GenBank/DDBJ databases">
        <title>Nocardioides silvaticus genome.</title>
        <authorList>
            <person name="Li C."/>
            <person name="Wang G."/>
        </authorList>
    </citation>
    <scope>NUCLEOTIDE SEQUENCE [LARGE SCALE GENOMIC DNA]</scope>
    <source>
        <strain evidence="2 3">CCTCC AB 2018079</strain>
    </source>
</reference>
<dbReference type="AlphaFoldDB" id="A0A316TEK7"/>
<dbReference type="Proteomes" id="UP000245507">
    <property type="component" value="Unassembled WGS sequence"/>
</dbReference>
<dbReference type="RefSeq" id="WP_109693681.1">
    <property type="nucleotide sequence ID" value="NZ_QGDD01000004.1"/>
</dbReference>
<proteinExistence type="predicted"/>
<dbReference type="Gene3D" id="3.40.630.30">
    <property type="match status" value="1"/>
</dbReference>